<reference evidence="2 3" key="1">
    <citation type="submission" date="2019-12" db="EMBL/GenBank/DDBJ databases">
        <authorList>
            <person name="Alioto T."/>
            <person name="Alioto T."/>
            <person name="Gomez Garrido J."/>
        </authorList>
    </citation>
    <scope>NUCLEOTIDE SEQUENCE [LARGE SCALE GENOMIC DNA]</scope>
</reference>
<evidence type="ECO:0000256" key="1">
    <source>
        <dbReference type="SAM" id="MobiDB-lite"/>
    </source>
</evidence>
<proteinExistence type="predicted"/>
<feature type="region of interest" description="Disordered" evidence="1">
    <location>
        <begin position="35"/>
        <end position="60"/>
    </location>
</feature>
<dbReference type="Proteomes" id="UP000594638">
    <property type="component" value="Unassembled WGS sequence"/>
</dbReference>
<gene>
    <name evidence="2" type="ORF">OLEA9_A065619</name>
</gene>
<dbReference type="EMBL" id="CACTIH010002389">
    <property type="protein sequence ID" value="CAA2976259.1"/>
    <property type="molecule type" value="Genomic_DNA"/>
</dbReference>
<protein>
    <submittedName>
        <fullName evidence="2">Uncharacterized protein</fullName>
    </submittedName>
</protein>
<evidence type="ECO:0000313" key="3">
    <source>
        <dbReference type="Proteomes" id="UP000594638"/>
    </source>
</evidence>
<sequence length="110" mass="12896">MESKWEMERMDKVLEQTNRPDSLYKRMMEMVENGVNERVGEGKREGKREDKEARKHASKIMKPKVLDKMMLLLSQHVSSSFSIKAKKKIVMNVNIFRQANLIKKKSSPKS</sequence>
<comment type="caution">
    <text evidence="2">The sequence shown here is derived from an EMBL/GenBank/DDBJ whole genome shotgun (WGS) entry which is preliminary data.</text>
</comment>
<dbReference type="AlphaFoldDB" id="A0A8S0RBJ8"/>
<dbReference type="Gramene" id="OE9A065619T1">
    <property type="protein sequence ID" value="OE9A065619C1"/>
    <property type="gene ID" value="OE9A065619"/>
</dbReference>
<name>A0A8S0RBJ8_OLEEU</name>
<keyword evidence="3" id="KW-1185">Reference proteome</keyword>
<feature type="compositionally biased region" description="Basic and acidic residues" evidence="1">
    <location>
        <begin position="38"/>
        <end position="55"/>
    </location>
</feature>
<evidence type="ECO:0000313" key="2">
    <source>
        <dbReference type="EMBL" id="CAA2976259.1"/>
    </source>
</evidence>
<accession>A0A8S0RBJ8</accession>
<organism evidence="2 3">
    <name type="scientific">Olea europaea subsp. europaea</name>
    <dbReference type="NCBI Taxonomy" id="158383"/>
    <lineage>
        <taxon>Eukaryota</taxon>
        <taxon>Viridiplantae</taxon>
        <taxon>Streptophyta</taxon>
        <taxon>Embryophyta</taxon>
        <taxon>Tracheophyta</taxon>
        <taxon>Spermatophyta</taxon>
        <taxon>Magnoliopsida</taxon>
        <taxon>eudicotyledons</taxon>
        <taxon>Gunneridae</taxon>
        <taxon>Pentapetalae</taxon>
        <taxon>asterids</taxon>
        <taxon>lamiids</taxon>
        <taxon>Lamiales</taxon>
        <taxon>Oleaceae</taxon>
        <taxon>Oleeae</taxon>
        <taxon>Olea</taxon>
    </lineage>
</organism>